<sequence>MKVQVKLYEIERGAAKTSKPKPLPSFEVSGSNHDAVRGAVRAEIEKQGREARSISFGPNNIVHAVTFPDKRTP</sequence>
<evidence type="ECO:0000313" key="2">
    <source>
        <dbReference type="EMBL" id="KKN72188.1"/>
    </source>
</evidence>
<proteinExistence type="predicted"/>
<organism evidence="2">
    <name type="scientific">marine sediment metagenome</name>
    <dbReference type="NCBI Taxonomy" id="412755"/>
    <lineage>
        <taxon>unclassified sequences</taxon>
        <taxon>metagenomes</taxon>
        <taxon>ecological metagenomes</taxon>
    </lineage>
</organism>
<gene>
    <name evidence="2" type="ORF">LCGC14_0413250</name>
</gene>
<reference evidence="2" key="1">
    <citation type="journal article" date="2015" name="Nature">
        <title>Complex archaea that bridge the gap between prokaryotes and eukaryotes.</title>
        <authorList>
            <person name="Spang A."/>
            <person name="Saw J.H."/>
            <person name="Jorgensen S.L."/>
            <person name="Zaremba-Niedzwiedzka K."/>
            <person name="Martijn J."/>
            <person name="Lind A.E."/>
            <person name="van Eijk R."/>
            <person name="Schleper C."/>
            <person name="Guy L."/>
            <person name="Ettema T.J."/>
        </authorList>
    </citation>
    <scope>NUCLEOTIDE SEQUENCE</scope>
</reference>
<name>A0A0F9W281_9ZZZZ</name>
<dbReference type="AlphaFoldDB" id="A0A0F9W281"/>
<comment type="caution">
    <text evidence="2">The sequence shown here is derived from an EMBL/GenBank/DDBJ whole genome shotgun (WGS) entry which is preliminary data.</text>
</comment>
<feature type="region of interest" description="Disordered" evidence="1">
    <location>
        <begin position="14"/>
        <end position="34"/>
    </location>
</feature>
<dbReference type="EMBL" id="LAZR01000367">
    <property type="protein sequence ID" value="KKN72188.1"/>
    <property type="molecule type" value="Genomic_DNA"/>
</dbReference>
<evidence type="ECO:0000256" key="1">
    <source>
        <dbReference type="SAM" id="MobiDB-lite"/>
    </source>
</evidence>
<protein>
    <submittedName>
        <fullName evidence="2">Uncharacterized protein</fullName>
    </submittedName>
</protein>
<accession>A0A0F9W281</accession>